<accession>A0A4Z2AWN2</accession>
<dbReference type="GO" id="GO:0030705">
    <property type="term" value="P:cytoskeleton-dependent intracellular transport"/>
    <property type="evidence" value="ECO:0007669"/>
    <property type="project" value="TreeGrafter"/>
</dbReference>
<feature type="region of interest" description="Disordered" evidence="7">
    <location>
        <begin position="395"/>
        <end position="440"/>
    </location>
</feature>
<keyword evidence="6" id="KW-0206">Cytoskeleton</keyword>
<comment type="subcellular location">
    <subcellularLocation>
        <location evidence="1">Cytoplasm</location>
        <location evidence="1">Cytoskeleton</location>
    </subcellularLocation>
</comment>
<name>A0A4Z2AWN2_9TELE</name>
<evidence type="ECO:0000256" key="2">
    <source>
        <dbReference type="ARBA" id="ARBA00005728"/>
    </source>
</evidence>
<reference evidence="8 9" key="1">
    <citation type="submission" date="2019-04" db="EMBL/GenBank/DDBJ databases">
        <title>The sequence and de novo assembly of Takifugu bimaculatus genome using PacBio and Hi-C technologies.</title>
        <authorList>
            <person name="Xu P."/>
            <person name="Liu B."/>
            <person name="Zhou Z."/>
        </authorList>
    </citation>
    <scope>NUCLEOTIDE SEQUENCE [LARGE SCALE GENOMIC DNA]</scope>
    <source>
        <strain evidence="8">TB-2018</strain>
        <tissue evidence="8">Muscle</tissue>
    </source>
</reference>
<feature type="compositionally biased region" description="Basic and acidic residues" evidence="7">
    <location>
        <begin position="99"/>
        <end position="111"/>
    </location>
</feature>
<gene>
    <name evidence="8" type="ORF">fugu_008760</name>
</gene>
<dbReference type="GO" id="GO:0005516">
    <property type="term" value="F:calmodulin binding"/>
    <property type="evidence" value="ECO:0007669"/>
    <property type="project" value="InterPro"/>
</dbReference>
<dbReference type="AlphaFoldDB" id="A0A4Z2AWN2"/>
<protein>
    <submittedName>
        <fullName evidence="8">Uncharacterized protein</fullName>
    </submittedName>
</protein>
<evidence type="ECO:0000256" key="5">
    <source>
        <dbReference type="ARBA" id="ARBA00022701"/>
    </source>
</evidence>
<feature type="compositionally biased region" description="Basic and acidic residues" evidence="7">
    <location>
        <begin position="395"/>
        <end position="405"/>
    </location>
</feature>
<dbReference type="PANTHER" id="PTHR14759:SF29">
    <property type="entry name" value="MICROTUBULE-ASSOCIATED PROTEIN 6"/>
    <property type="match status" value="1"/>
</dbReference>
<feature type="compositionally biased region" description="Basic and acidic residues" evidence="7">
    <location>
        <begin position="120"/>
        <end position="153"/>
    </location>
</feature>
<dbReference type="GO" id="GO:0005801">
    <property type="term" value="C:cis-Golgi network"/>
    <property type="evidence" value="ECO:0007669"/>
    <property type="project" value="TreeGrafter"/>
</dbReference>
<keyword evidence="5" id="KW-0493">Microtubule</keyword>
<dbReference type="PANTHER" id="PTHR14759">
    <property type="entry name" value="STOP PROTEIN"/>
    <property type="match status" value="1"/>
</dbReference>
<keyword evidence="4" id="KW-0963">Cytoplasm</keyword>
<feature type="compositionally biased region" description="Basic and acidic residues" evidence="7">
    <location>
        <begin position="161"/>
        <end position="177"/>
    </location>
</feature>
<feature type="region of interest" description="Disordered" evidence="7">
    <location>
        <begin position="263"/>
        <end position="350"/>
    </location>
</feature>
<comment type="similarity">
    <text evidence="2">Belongs to the STOP family.</text>
</comment>
<organism evidence="8 9">
    <name type="scientific">Takifugu bimaculatus</name>
    <dbReference type="NCBI Taxonomy" id="433685"/>
    <lineage>
        <taxon>Eukaryota</taxon>
        <taxon>Metazoa</taxon>
        <taxon>Chordata</taxon>
        <taxon>Craniata</taxon>
        <taxon>Vertebrata</taxon>
        <taxon>Euteleostomi</taxon>
        <taxon>Actinopterygii</taxon>
        <taxon>Neopterygii</taxon>
        <taxon>Teleostei</taxon>
        <taxon>Neoteleostei</taxon>
        <taxon>Acanthomorphata</taxon>
        <taxon>Eupercaria</taxon>
        <taxon>Tetraodontiformes</taxon>
        <taxon>Tetradontoidea</taxon>
        <taxon>Tetraodontidae</taxon>
        <taxon>Takifugu</taxon>
    </lineage>
</organism>
<evidence type="ECO:0000256" key="6">
    <source>
        <dbReference type="ARBA" id="ARBA00023212"/>
    </source>
</evidence>
<evidence type="ECO:0000256" key="4">
    <source>
        <dbReference type="ARBA" id="ARBA00022490"/>
    </source>
</evidence>
<comment type="caution">
    <text evidence="8">The sequence shown here is derived from an EMBL/GenBank/DDBJ whole genome shotgun (WGS) entry which is preliminary data.</text>
</comment>
<evidence type="ECO:0000256" key="7">
    <source>
        <dbReference type="SAM" id="MobiDB-lite"/>
    </source>
</evidence>
<evidence type="ECO:0000256" key="3">
    <source>
        <dbReference type="ARBA" id="ARBA00022448"/>
    </source>
</evidence>
<keyword evidence="9" id="KW-1185">Reference proteome</keyword>
<dbReference type="Proteomes" id="UP000516260">
    <property type="component" value="Chromosome 9"/>
</dbReference>
<sequence>MAWPCISRACCMARFWNQLDKADIAVPLVFTKYTDVSEMQHIQLQPSAQARVAIETQPPRAQSRTRTAARAPRRCVSEERVCNSVMREDFKHWNVRPEPSCKPKNEYHEPETPFNSETQYQKDFKPWPIPKRCDHPWIQKAPRVDNRVPDRPRQQAAADGEAEKSAVADRVQEKDLLQGHGRSKASRKEAELKKVVLRVEGEGRGRRSTDAVNRQIKEIAGSSSYRAEYKAYADVKPTRMIRAKSQYLPPDEKTRLETSYNATFKAQAPAPPADNKALDRRRVRSLYTDPSKQMDRYSLPRSKPRQSGAAASGQGTPVKRAKDKQGVAQRGSRKMAVEKQPVGSKEKSKEINNKLAEAKETVLKQHHYIQLFQPIRDIGWVQTLKQHMWGCARADPRDAEDEPLRPGHHYSQGADGGEPQPPVERPRRSGGVVRFVLDKS</sequence>
<evidence type="ECO:0000313" key="9">
    <source>
        <dbReference type="Proteomes" id="UP000516260"/>
    </source>
</evidence>
<dbReference type="InterPro" id="IPR007882">
    <property type="entry name" value="MAP6"/>
</dbReference>
<proteinExistence type="inferred from homology"/>
<feature type="region of interest" description="Disordered" evidence="7">
    <location>
        <begin position="95"/>
        <end position="190"/>
    </location>
</feature>
<dbReference type="GO" id="GO:0070507">
    <property type="term" value="P:regulation of microtubule cytoskeleton organization"/>
    <property type="evidence" value="ECO:0007669"/>
    <property type="project" value="TreeGrafter"/>
</dbReference>
<dbReference type="GO" id="GO:0005874">
    <property type="term" value="C:microtubule"/>
    <property type="evidence" value="ECO:0007669"/>
    <property type="project" value="UniProtKB-KW"/>
</dbReference>
<dbReference type="GO" id="GO:0005798">
    <property type="term" value="C:Golgi-associated vesicle"/>
    <property type="evidence" value="ECO:0007669"/>
    <property type="project" value="TreeGrafter"/>
</dbReference>
<dbReference type="GO" id="GO:0008017">
    <property type="term" value="F:microtubule binding"/>
    <property type="evidence" value="ECO:0007669"/>
    <property type="project" value="InterPro"/>
</dbReference>
<keyword evidence="3" id="KW-0813">Transport</keyword>
<evidence type="ECO:0000313" key="8">
    <source>
        <dbReference type="EMBL" id="TNM84582.1"/>
    </source>
</evidence>
<dbReference type="GO" id="GO:0000226">
    <property type="term" value="P:microtubule cytoskeleton organization"/>
    <property type="evidence" value="ECO:0007669"/>
    <property type="project" value="InterPro"/>
</dbReference>
<evidence type="ECO:0000256" key="1">
    <source>
        <dbReference type="ARBA" id="ARBA00004245"/>
    </source>
</evidence>
<dbReference type="EMBL" id="SWLE01000022">
    <property type="protein sequence ID" value="TNM84582.1"/>
    <property type="molecule type" value="Genomic_DNA"/>
</dbReference>